<sequence length="80" mass="8869">MDDDTQELIAIQQELSGISSRLRKIFPSTHPQFDNVFEDVGAAGYYIREAGYRLESVLMTVQGDSAGSASDPEIEETEIE</sequence>
<dbReference type="RefSeq" id="WP_146195946.1">
    <property type="nucleotide sequence ID" value="NZ_BDUD01000008.1"/>
</dbReference>
<reference evidence="1 2" key="1">
    <citation type="submission" date="2017-06" db="EMBL/GenBank/DDBJ databases">
        <title>Genome sequencing of cyanobaciteial culture collection at National Institute for Environmental Studies (NIES).</title>
        <authorList>
            <person name="Hirose Y."/>
            <person name="Shimura Y."/>
            <person name="Fujisawa T."/>
            <person name="Nakamura Y."/>
            <person name="Kawachi M."/>
        </authorList>
    </citation>
    <scope>NUCLEOTIDE SEQUENCE [LARGE SCALE GENOMIC DNA]</scope>
    <source>
        <strain evidence="1 2">NIES-4072</strain>
    </source>
</reference>
<name>A0A2R5FY39_NOSCO</name>
<dbReference type="OrthoDB" id="490337at2"/>
<accession>A0A2R5FY39</accession>
<evidence type="ECO:0000313" key="1">
    <source>
        <dbReference type="EMBL" id="GBG23672.1"/>
    </source>
</evidence>
<organism evidence="1 2">
    <name type="scientific">Nostoc commune NIES-4072</name>
    <dbReference type="NCBI Taxonomy" id="2005467"/>
    <lineage>
        <taxon>Bacteria</taxon>
        <taxon>Bacillati</taxon>
        <taxon>Cyanobacteriota</taxon>
        <taxon>Cyanophyceae</taxon>
        <taxon>Nostocales</taxon>
        <taxon>Nostocaceae</taxon>
        <taxon>Nostoc</taxon>
    </lineage>
</organism>
<gene>
    <name evidence="1" type="ORF">NIES4072_73840</name>
</gene>
<comment type="caution">
    <text evidence="1">The sequence shown here is derived from an EMBL/GenBank/DDBJ whole genome shotgun (WGS) entry which is preliminary data.</text>
</comment>
<dbReference type="AlphaFoldDB" id="A0A2R5FY39"/>
<protein>
    <submittedName>
        <fullName evidence="1">Uncharacterized protein</fullName>
    </submittedName>
</protein>
<proteinExistence type="predicted"/>
<keyword evidence="2" id="KW-1185">Reference proteome</keyword>
<dbReference type="EMBL" id="BDUD01000008">
    <property type="protein sequence ID" value="GBG23672.1"/>
    <property type="molecule type" value="Genomic_DNA"/>
</dbReference>
<dbReference type="Proteomes" id="UP000245124">
    <property type="component" value="Unassembled WGS sequence"/>
</dbReference>
<evidence type="ECO:0000313" key="2">
    <source>
        <dbReference type="Proteomes" id="UP000245124"/>
    </source>
</evidence>